<evidence type="ECO:0000256" key="2">
    <source>
        <dbReference type="SAM" id="MobiDB-lite"/>
    </source>
</evidence>
<organism evidence="4 5">
    <name type="scientific">Microcystis aeruginosa PCC 9443</name>
    <dbReference type="NCBI Taxonomy" id="1160281"/>
    <lineage>
        <taxon>Bacteria</taxon>
        <taxon>Bacillati</taxon>
        <taxon>Cyanobacteriota</taxon>
        <taxon>Cyanophyceae</taxon>
        <taxon>Oscillatoriophycideae</taxon>
        <taxon>Chroococcales</taxon>
        <taxon>Microcystaceae</taxon>
        <taxon>Microcystis</taxon>
    </lineage>
</organism>
<dbReference type="Gene3D" id="1.10.10.10">
    <property type="entry name" value="Winged helix-like DNA-binding domain superfamily/Winged helix DNA-binding domain"/>
    <property type="match status" value="1"/>
</dbReference>
<reference evidence="4 5" key="1">
    <citation type="submission" date="2012-04" db="EMBL/GenBank/DDBJ databases">
        <authorList>
            <person name="Genoscope - CEA"/>
        </authorList>
    </citation>
    <scope>NUCLEOTIDE SEQUENCE [LARGE SCALE GENOMIC DNA]</scope>
    <source>
        <strain evidence="4 5">9443</strain>
    </source>
</reference>
<dbReference type="InterPro" id="IPR030392">
    <property type="entry name" value="S74_ICA"/>
</dbReference>
<dbReference type="RefSeq" id="WP_002770387.1">
    <property type="nucleotide sequence ID" value="NZ_HE973005.1"/>
</dbReference>
<dbReference type="AlphaFoldDB" id="I4G7R8"/>
<dbReference type="PROSITE" id="PS51688">
    <property type="entry name" value="ICA"/>
    <property type="match status" value="1"/>
</dbReference>
<keyword evidence="1" id="KW-0175">Coiled coil</keyword>
<sequence>MANPIKRLNYFNGQFLRAPDFTEEQTYHLEMRRRHNENLHTWGIADGLKLQYTIGSSQIEIAEGMAIDSKGREIVLVEKANKDLSGFVNKTVYVTIAHEYKQVDKTNETGVEGFTRVQEIPTIKISENPPSADQLSVQLILGRVTVNNEGKITATDEGEGVNRRRAAGVVAGDLEARSLTLTDTNVDPSQWSRMRLGAAGRADLQSNLRVTGNLEVTGTVDGRDVSADGTELDSHTSNTNNPHQTTAALIDNQGGTNRLVTQINASTGVINEARIDPAIARDSEVTTLVNTHTSNTNNPHQTTAAQIDNQEGTNRLVTQINASTGVINEARIDPAIARDSEVTALVNNHANNTNNPHGTTAAQVGALVSIDGVNNPGGNVDLVSSNAITLTPDNTNKRITIGETHSARTDNPHNTTAAQVGALPISGGTLTGNGSLTANTLTVVNGLTINNNIGANESLECRGRMRLRQISNSSPTAGIWCSSVNAYYGEVDTAFIGLFNENSVGFWGSTGQPGWRLLVDTTSGNLTVTGNAFKPGGGAWGISSDERLKKNISTLEGALDKLLQLRGVSYEWKEPEKQGNLTGPQMGLIAQEVEAVFPEWIGVDADGYQTLSIRGFEALVVEALKELKAENEALKKRCEELERQLAVGTL</sequence>
<proteinExistence type="predicted"/>
<dbReference type="HOGENOM" id="CLU_421400_0_0_3"/>
<gene>
    <name evidence="4" type="ORF">MICAC_5220006</name>
</gene>
<feature type="compositionally biased region" description="Polar residues" evidence="2">
    <location>
        <begin position="235"/>
        <end position="244"/>
    </location>
</feature>
<dbReference type="InterPro" id="IPR036388">
    <property type="entry name" value="WH-like_DNA-bd_sf"/>
</dbReference>
<name>I4G7R8_MICAE</name>
<evidence type="ECO:0000313" key="5">
    <source>
        <dbReference type="Proteomes" id="UP000003480"/>
    </source>
</evidence>
<evidence type="ECO:0000256" key="1">
    <source>
        <dbReference type="SAM" id="Coils"/>
    </source>
</evidence>
<evidence type="ECO:0000313" key="4">
    <source>
        <dbReference type="EMBL" id="CCI03979.1"/>
    </source>
</evidence>
<dbReference type="Pfam" id="PF13884">
    <property type="entry name" value="Peptidase_S74"/>
    <property type="match status" value="1"/>
</dbReference>
<feature type="domain" description="Peptidase S74" evidence="3">
    <location>
        <begin position="544"/>
        <end position="638"/>
    </location>
</feature>
<evidence type="ECO:0000259" key="3">
    <source>
        <dbReference type="PROSITE" id="PS51688"/>
    </source>
</evidence>
<dbReference type="EMBL" id="CAIJ01000471">
    <property type="protein sequence ID" value="CCI03979.1"/>
    <property type="molecule type" value="Genomic_DNA"/>
</dbReference>
<accession>I4G7R8</accession>
<comment type="caution">
    <text evidence="4">The sequence shown here is derived from an EMBL/GenBank/DDBJ whole genome shotgun (WGS) entry which is preliminary data.</text>
</comment>
<dbReference type="Proteomes" id="UP000003480">
    <property type="component" value="Unassembled WGS sequence"/>
</dbReference>
<feature type="region of interest" description="Disordered" evidence="2">
    <location>
        <begin position="219"/>
        <end position="244"/>
    </location>
</feature>
<protein>
    <recommendedName>
        <fullName evidence="3">Peptidase S74 domain-containing protein</fullName>
    </recommendedName>
</protein>
<feature type="coiled-coil region" evidence="1">
    <location>
        <begin position="617"/>
        <end position="644"/>
    </location>
</feature>